<dbReference type="RefSeq" id="WP_111952652.1">
    <property type="nucleotide sequence ID" value="NZ_CP036313.1"/>
</dbReference>
<dbReference type="EMBL" id="QLNI01000001">
    <property type="protein sequence ID" value="RAM03970.1"/>
    <property type="molecule type" value="Genomic_DNA"/>
</dbReference>
<gene>
    <name evidence="2" type="ORF">DO021_00680</name>
    <name evidence="1" type="ORF">EYB58_08695</name>
</gene>
<reference evidence="2 3" key="1">
    <citation type="submission" date="2018-06" db="EMBL/GenBank/DDBJ databases">
        <title>Complete Genome Sequence of Desulfobacter hydrogenophilus (DSM3380).</title>
        <authorList>
            <person name="Marietou A."/>
            <person name="Schreiber L."/>
            <person name="Marshall I."/>
            <person name="Jorgensen B."/>
        </authorList>
    </citation>
    <scope>NUCLEOTIDE SEQUENCE [LARGE SCALE GENOMIC DNA]</scope>
    <source>
        <strain evidence="2 3">DSM 3380</strain>
    </source>
</reference>
<evidence type="ECO:0000313" key="3">
    <source>
        <dbReference type="Proteomes" id="UP000248798"/>
    </source>
</evidence>
<sequence>MSESKIKPNDFSLDSLKGMQSVRATFTLPRHAINLISTVANQLGVKQKSIFDHLIENKDIIDQIADEAKAYEPEKKQRKQKTFVLSRNCLSTLDTFARKYKLSRDVLLELSIRQLDPVITQEKQRHENRKILLEQMRDFRKRGSNFLNRARGLAGRDDETVQKIESFFSQYDKTMDELEGIIEKGKSVEQFPSAGEQQMFA</sequence>
<organism evidence="2 3">
    <name type="scientific">Desulfobacter hydrogenophilus</name>
    <dbReference type="NCBI Taxonomy" id="2291"/>
    <lineage>
        <taxon>Bacteria</taxon>
        <taxon>Pseudomonadati</taxon>
        <taxon>Thermodesulfobacteriota</taxon>
        <taxon>Desulfobacteria</taxon>
        <taxon>Desulfobacterales</taxon>
        <taxon>Desulfobacteraceae</taxon>
        <taxon>Desulfobacter</taxon>
    </lineage>
</organism>
<dbReference type="EMBL" id="CP036313">
    <property type="protein sequence ID" value="QBH12986.1"/>
    <property type="molecule type" value="Genomic_DNA"/>
</dbReference>
<keyword evidence="4" id="KW-1185">Reference proteome</keyword>
<dbReference type="OrthoDB" id="5419800at2"/>
<protein>
    <submittedName>
        <fullName evidence="2">Uncharacterized protein</fullName>
    </submittedName>
</protein>
<evidence type="ECO:0000313" key="4">
    <source>
        <dbReference type="Proteomes" id="UP000293902"/>
    </source>
</evidence>
<proteinExistence type="predicted"/>
<dbReference type="AlphaFoldDB" id="A0A328FJJ8"/>
<accession>A0A328FJJ8</accession>
<evidence type="ECO:0000313" key="1">
    <source>
        <dbReference type="EMBL" id="QBH12986.1"/>
    </source>
</evidence>
<evidence type="ECO:0000313" key="2">
    <source>
        <dbReference type="EMBL" id="RAM03970.1"/>
    </source>
</evidence>
<dbReference type="Proteomes" id="UP000293902">
    <property type="component" value="Chromosome"/>
</dbReference>
<name>A0A328FJJ8_9BACT</name>
<dbReference type="Proteomes" id="UP000248798">
    <property type="component" value="Unassembled WGS sequence"/>
</dbReference>
<reference evidence="1 4" key="2">
    <citation type="submission" date="2019-02" db="EMBL/GenBank/DDBJ databases">
        <title>Complete genome sequence of Desulfobacter hydrogenophilus AcRS1.</title>
        <authorList>
            <person name="Marietou A."/>
            <person name="Lund M.B."/>
            <person name="Marshall I.P.G."/>
            <person name="Schreiber L."/>
            <person name="Jorgensen B."/>
        </authorList>
    </citation>
    <scope>NUCLEOTIDE SEQUENCE [LARGE SCALE GENOMIC DNA]</scope>
    <source>
        <strain evidence="1 4">AcRS1</strain>
    </source>
</reference>